<name>A0ABD1F2I0_HYPHA</name>
<dbReference type="AlphaFoldDB" id="A0ABD1F2I0"/>
<gene>
    <name evidence="1" type="ORF">ABEB36_004185</name>
</gene>
<protein>
    <submittedName>
        <fullName evidence="1">Uncharacterized protein</fullName>
    </submittedName>
</protein>
<organism evidence="1 2">
    <name type="scientific">Hypothenemus hampei</name>
    <name type="common">Coffee berry borer</name>
    <dbReference type="NCBI Taxonomy" id="57062"/>
    <lineage>
        <taxon>Eukaryota</taxon>
        <taxon>Metazoa</taxon>
        <taxon>Ecdysozoa</taxon>
        <taxon>Arthropoda</taxon>
        <taxon>Hexapoda</taxon>
        <taxon>Insecta</taxon>
        <taxon>Pterygota</taxon>
        <taxon>Neoptera</taxon>
        <taxon>Endopterygota</taxon>
        <taxon>Coleoptera</taxon>
        <taxon>Polyphaga</taxon>
        <taxon>Cucujiformia</taxon>
        <taxon>Curculionidae</taxon>
        <taxon>Scolytinae</taxon>
        <taxon>Hypothenemus</taxon>
    </lineage>
</organism>
<keyword evidence="2" id="KW-1185">Reference proteome</keyword>
<comment type="caution">
    <text evidence="1">The sequence shown here is derived from an EMBL/GenBank/DDBJ whole genome shotgun (WGS) entry which is preliminary data.</text>
</comment>
<proteinExistence type="predicted"/>
<reference evidence="1 2" key="1">
    <citation type="submission" date="2024-05" db="EMBL/GenBank/DDBJ databases">
        <title>Genetic variation in Jamaican populations of the coffee berry borer (Hypothenemus hampei).</title>
        <authorList>
            <person name="Errbii M."/>
            <person name="Myrie A."/>
        </authorList>
    </citation>
    <scope>NUCLEOTIDE SEQUENCE [LARGE SCALE GENOMIC DNA]</scope>
    <source>
        <strain evidence="1">JA-Hopewell-2020-01-JO</strain>
        <tissue evidence="1">Whole body</tissue>
    </source>
</reference>
<evidence type="ECO:0000313" key="2">
    <source>
        <dbReference type="Proteomes" id="UP001566132"/>
    </source>
</evidence>
<evidence type="ECO:0000313" key="1">
    <source>
        <dbReference type="EMBL" id="KAL1509451.1"/>
    </source>
</evidence>
<sequence length="105" mass="12349">MLYERAHYYLYMFMTCNLNCNGHPRQVAVADFQKTLLMYQEGNATIRRNHYIKVVAATIICERHLLNIVPIISETSKERCSKLFIIEDIVGRWRHETAHTTCMSL</sequence>
<dbReference type="Proteomes" id="UP001566132">
    <property type="component" value="Unassembled WGS sequence"/>
</dbReference>
<accession>A0ABD1F2I0</accession>
<dbReference type="EMBL" id="JBDJPC010000003">
    <property type="protein sequence ID" value="KAL1509451.1"/>
    <property type="molecule type" value="Genomic_DNA"/>
</dbReference>